<dbReference type="RefSeq" id="XP_003650059.1">
    <property type="nucleotide sequence ID" value="XM_003650011.1"/>
</dbReference>
<dbReference type="AlphaFoldDB" id="G2QUS8"/>
<dbReference type="GeneID" id="11519083"/>
<name>G2QUS8_THETT</name>
<organism evidence="2 3">
    <name type="scientific">Thermothielavioides terrestris (strain ATCC 38088 / NRRL 8126)</name>
    <name type="common">Thielavia terrestris</name>
    <dbReference type="NCBI Taxonomy" id="578455"/>
    <lineage>
        <taxon>Eukaryota</taxon>
        <taxon>Fungi</taxon>
        <taxon>Dikarya</taxon>
        <taxon>Ascomycota</taxon>
        <taxon>Pezizomycotina</taxon>
        <taxon>Sordariomycetes</taxon>
        <taxon>Sordariomycetidae</taxon>
        <taxon>Sordariales</taxon>
        <taxon>Chaetomiaceae</taxon>
        <taxon>Thermothielavioides</taxon>
        <taxon>Thermothielavioides terrestris</taxon>
    </lineage>
</organism>
<reference evidence="2 3" key="1">
    <citation type="journal article" date="2011" name="Nat. Biotechnol.">
        <title>Comparative genomic analysis of the thermophilic biomass-degrading fungi Myceliophthora thermophila and Thielavia terrestris.</title>
        <authorList>
            <person name="Berka R.M."/>
            <person name="Grigoriev I.V."/>
            <person name="Otillar R."/>
            <person name="Salamov A."/>
            <person name="Grimwood J."/>
            <person name="Reid I."/>
            <person name="Ishmael N."/>
            <person name="John T."/>
            <person name="Darmond C."/>
            <person name="Moisan M.-C."/>
            <person name="Henrissat B."/>
            <person name="Coutinho P.M."/>
            <person name="Lombard V."/>
            <person name="Natvig D.O."/>
            <person name="Lindquist E."/>
            <person name="Schmutz J."/>
            <person name="Lucas S."/>
            <person name="Harris P."/>
            <person name="Powlowski J."/>
            <person name="Bellemare A."/>
            <person name="Taylor D."/>
            <person name="Butler G."/>
            <person name="de Vries R.P."/>
            <person name="Allijn I.E."/>
            <person name="van den Brink J."/>
            <person name="Ushinsky S."/>
            <person name="Storms R."/>
            <person name="Powell A.J."/>
            <person name="Paulsen I.T."/>
            <person name="Elbourne L.D.H."/>
            <person name="Baker S.E."/>
            <person name="Magnuson J."/>
            <person name="LaBoissiere S."/>
            <person name="Clutterbuck A.J."/>
            <person name="Martinez D."/>
            <person name="Wogulis M."/>
            <person name="de Leon A.L."/>
            <person name="Rey M.W."/>
            <person name="Tsang A."/>
        </authorList>
    </citation>
    <scope>NUCLEOTIDE SEQUENCE [LARGE SCALE GENOMIC DNA]</scope>
    <source>
        <strain evidence="3">ATCC 38088 / NRRL 8126</strain>
    </source>
</reference>
<dbReference type="OrthoDB" id="4455544at2759"/>
<dbReference type="EMBL" id="CP003009">
    <property type="protein sequence ID" value="AEO63723.1"/>
    <property type="molecule type" value="Genomic_DNA"/>
</dbReference>
<dbReference type="Proteomes" id="UP000008181">
    <property type="component" value="Chromosome 1"/>
</dbReference>
<dbReference type="KEGG" id="ttt:THITE_2109283"/>
<feature type="region of interest" description="Disordered" evidence="1">
    <location>
        <begin position="362"/>
        <end position="392"/>
    </location>
</feature>
<dbReference type="HOGENOM" id="CLU_008907_0_0_1"/>
<protein>
    <submittedName>
        <fullName evidence="2">Uncharacterized protein</fullName>
    </submittedName>
</protein>
<dbReference type="eggNOG" id="ENOG502SH42">
    <property type="taxonomic scope" value="Eukaryota"/>
</dbReference>
<evidence type="ECO:0000313" key="3">
    <source>
        <dbReference type="Proteomes" id="UP000008181"/>
    </source>
</evidence>
<accession>G2QUS8</accession>
<proteinExistence type="predicted"/>
<sequence>MSRLKNLRIALPPFSPSNITSAPEASWAPVGLGKDVLLRELETLYWEGVRGELENIIRTLNTWQKPDFSHVKVDDEDDDFIHRFNTFIDQVTEESRAFAIRYGKLKEKEMELRQKKTKNATPTPNYAEALEELLRDRKTDYASFKLRADVRRAIDALPRLRGLQQRAWMLLQATGFLDMEKLIEHRPPLDKLGFWKRPAIPQLALSEFDELWIPRLEPLRCSRPECGSVIRGSMFVSTAASPRPDQQKVQVVICEDCYRSVHYGDTSFTKSYKHCILAEAITPRISRALCRCKTVRHYDGSGNALALFPVPKGAYHLDVGGTGTVQCSLLKLGEIVALAKYNGLQSVVGSNGKRLEPFKLPSSIASNASSSPDKDRASPGEEGSAPNKASKQWTFKRLETKTESSLSDSATRVAASGSTTAVTEATADEDIPLFFRRFTSKYPFGNVHMALRVGPLVIENGVAHTKRGALITLREPPVFQDRLLLFTPRTRSLAVGGTAAREIWQQDRPPMAQKRYKAVMKQVVGTPFTGILPHGKELDIVNDLLAASRKPFDDPGLPVAEQQKLISEGLDQVLGKLKTLIHSRVMIYLESIADRLLDPNVKLTWSATANNCQSFCNALIDPKLFGPLVSTSTPKTDASPLYVMSFVCPDEGYLQRGVATKYDVPSGLTEEYLLRFHFGRHDEADMIDTQQEYWYDWGAFGGPLYKYQDLFPWDCTEAYGRYPTRCGACNLAKHVWAFPFDAWSVTALHLTRDRHLYGPARVDPSLAAAGPGATPQTWMRNRLTVLAANSILSRAAVAMTRTPRFARATAWLFNPTEGGLLATYPALAHVKLGGIHRAQPFSHYFEAGTYSHFFLAEWALRPRPEQVAAYEELRDGRVRLPDVVRPAGGRFRTSSISQRDRAHGFAGFHGAELASRAMLDAMDAAAADATSMDANGGWLLANALFTASDLGAMDLPGAEGPACAVGCGSSCGSGCGSASCGGDAGGSGSACGGASGSACGGGGGGGCGGSGGGGFGGFGGSW</sequence>
<evidence type="ECO:0000256" key="1">
    <source>
        <dbReference type="SAM" id="MobiDB-lite"/>
    </source>
</evidence>
<evidence type="ECO:0000313" key="2">
    <source>
        <dbReference type="EMBL" id="AEO63723.1"/>
    </source>
</evidence>
<gene>
    <name evidence="2" type="ORF">THITE_2109283</name>
</gene>
<feature type="compositionally biased region" description="Low complexity" evidence="1">
    <location>
        <begin position="362"/>
        <end position="371"/>
    </location>
</feature>
<keyword evidence="3" id="KW-1185">Reference proteome</keyword>